<evidence type="ECO:0000313" key="1">
    <source>
        <dbReference type="EMBL" id="MDW8803134.1"/>
    </source>
</evidence>
<dbReference type="RefSeq" id="WP_318799309.1">
    <property type="nucleotide sequence ID" value="NZ_JARUJP010000046.1"/>
</dbReference>
<dbReference type="EMBL" id="JARUJP010000046">
    <property type="protein sequence ID" value="MDW8803134.1"/>
    <property type="molecule type" value="Genomic_DNA"/>
</dbReference>
<proteinExistence type="predicted"/>
<sequence length="86" mass="9821">MDLKYGDKIIEMQGVIVEVQDGAVALDLKGRLGYLKIPMRMLITDYPLKVGQEVGFKMSFIEVLSEEVNDKYVSNLEIRNRKEGKL</sequence>
<dbReference type="InterPro" id="IPR048108">
    <property type="entry name" value="CBO2463_dom"/>
</dbReference>
<evidence type="ECO:0000313" key="2">
    <source>
        <dbReference type="Proteomes" id="UP001281656"/>
    </source>
</evidence>
<dbReference type="NCBIfam" id="NF041553">
    <property type="entry name" value="CBO2463_dom"/>
    <property type="match status" value="1"/>
</dbReference>
<name>A0ABU4JY90_9CLOT</name>
<dbReference type="Proteomes" id="UP001281656">
    <property type="component" value="Unassembled WGS sequence"/>
</dbReference>
<accession>A0ABU4JY90</accession>
<comment type="caution">
    <text evidence="1">The sequence shown here is derived from an EMBL/GenBank/DDBJ whole genome shotgun (WGS) entry which is preliminary data.</text>
</comment>
<protein>
    <submittedName>
        <fullName evidence="1">CBO2463/CBO2479 domain-containing protein</fullName>
    </submittedName>
</protein>
<organism evidence="1 2">
    <name type="scientific">Clostridium tanneri</name>
    <dbReference type="NCBI Taxonomy" id="3037988"/>
    <lineage>
        <taxon>Bacteria</taxon>
        <taxon>Bacillati</taxon>
        <taxon>Bacillota</taxon>
        <taxon>Clostridia</taxon>
        <taxon>Eubacteriales</taxon>
        <taxon>Clostridiaceae</taxon>
        <taxon>Clostridium</taxon>
    </lineage>
</organism>
<reference evidence="1 2" key="1">
    <citation type="submission" date="2023-04" db="EMBL/GenBank/DDBJ databases">
        <title>Clostridium tannerae sp. nov., isolated from the fecal material of an alpaca.</title>
        <authorList>
            <person name="Miller S."/>
            <person name="Hendry M."/>
            <person name="King J."/>
            <person name="Sankaranarayanan K."/>
            <person name="Lawson P.A."/>
        </authorList>
    </citation>
    <scope>NUCLEOTIDE SEQUENCE [LARGE SCALE GENOMIC DNA]</scope>
    <source>
        <strain evidence="1 2">A1-XYC3</strain>
    </source>
</reference>
<gene>
    <name evidence="1" type="ORF">P8V03_18560</name>
</gene>
<keyword evidence="2" id="KW-1185">Reference proteome</keyword>